<gene>
    <name evidence="1" type="ORF">FEHR0123_LOCUS10973</name>
</gene>
<protein>
    <submittedName>
        <fullName evidence="1">Uncharacterized protein</fullName>
    </submittedName>
</protein>
<accession>A0A7S3MR05</accession>
<name>A0A7S3MR05_9SPIT</name>
<evidence type="ECO:0000313" key="1">
    <source>
        <dbReference type="EMBL" id="CAE0316034.1"/>
    </source>
</evidence>
<proteinExistence type="predicted"/>
<sequence>MNDVGVSCHKGWYSRGVGTVLVCEPELEYDAGLCYTPCEHDARGIGPVCWGNCPAGLTLCGALCITPDTTCTAAIFGPFFNIFKVSSKAASGDVPGAMKSTKDVANDFTYPECATWGVPVEE</sequence>
<reference evidence="1" key="1">
    <citation type="submission" date="2021-01" db="EMBL/GenBank/DDBJ databases">
        <authorList>
            <person name="Corre E."/>
            <person name="Pelletier E."/>
            <person name="Niang G."/>
            <person name="Scheremetjew M."/>
            <person name="Finn R."/>
            <person name="Kale V."/>
            <person name="Holt S."/>
            <person name="Cochrane G."/>
            <person name="Meng A."/>
            <person name="Brown T."/>
            <person name="Cohen L."/>
        </authorList>
    </citation>
    <scope>NUCLEOTIDE SEQUENCE</scope>
    <source>
        <strain evidence="1">Fehren 1</strain>
    </source>
</reference>
<dbReference type="EMBL" id="HBIE01036125">
    <property type="protein sequence ID" value="CAE0316034.1"/>
    <property type="molecule type" value="Transcribed_RNA"/>
</dbReference>
<dbReference type="AlphaFoldDB" id="A0A7S3MR05"/>
<organism evidence="1">
    <name type="scientific">Favella ehrenbergii</name>
    <dbReference type="NCBI Taxonomy" id="182087"/>
    <lineage>
        <taxon>Eukaryota</taxon>
        <taxon>Sar</taxon>
        <taxon>Alveolata</taxon>
        <taxon>Ciliophora</taxon>
        <taxon>Intramacronucleata</taxon>
        <taxon>Spirotrichea</taxon>
        <taxon>Choreotrichia</taxon>
        <taxon>Tintinnida</taxon>
        <taxon>Xystonellidae</taxon>
        <taxon>Favella</taxon>
    </lineage>
</organism>